<dbReference type="EMBL" id="JAFLHG010000006">
    <property type="protein sequence ID" value="MBT8797951.1"/>
    <property type="molecule type" value="Genomic_DNA"/>
</dbReference>
<dbReference type="InterPro" id="IPR041581">
    <property type="entry name" value="Glyoxalase_6"/>
</dbReference>
<dbReference type="InterPro" id="IPR029068">
    <property type="entry name" value="Glyas_Bleomycin-R_OHBP_Dase"/>
</dbReference>
<organism evidence="2 3">
    <name type="scientific">Microbacterium flavum</name>
    <dbReference type="NCBI Taxonomy" id="415216"/>
    <lineage>
        <taxon>Bacteria</taxon>
        <taxon>Bacillati</taxon>
        <taxon>Actinomycetota</taxon>
        <taxon>Actinomycetes</taxon>
        <taxon>Micrococcales</taxon>
        <taxon>Microbacteriaceae</taxon>
        <taxon>Microbacterium</taxon>
    </lineage>
</organism>
<gene>
    <name evidence="2" type="ORF">J0P97_07695</name>
</gene>
<feature type="domain" description="Glyoxalase-like" evidence="1">
    <location>
        <begin position="8"/>
        <end position="87"/>
    </location>
</feature>
<dbReference type="Proteomes" id="UP000740605">
    <property type="component" value="Unassembled WGS sequence"/>
</dbReference>
<evidence type="ECO:0000259" key="1">
    <source>
        <dbReference type="Pfam" id="PF18029"/>
    </source>
</evidence>
<protein>
    <recommendedName>
        <fullName evidence="1">Glyoxalase-like domain-containing protein</fullName>
    </recommendedName>
</protein>
<evidence type="ECO:0000313" key="3">
    <source>
        <dbReference type="Proteomes" id="UP000740605"/>
    </source>
</evidence>
<dbReference type="RefSeq" id="WP_215487193.1">
    <property type="nucleotide sequence ID" value="NZ_BAAAPJ010000002.1"/>
</dbReference>
<keyword evidence="3" id="KW-1185">Reference proteome</keyword>
<sequence length="101" mass="10971">MRVEFDSVLFRSPDPERAAAFWAYVFGRTAAEDGGEWHIVAAVGQIGLRFGYGGTHGDMPNRLHLHLSQTRRDQRRTIATCVDAGGGGCRATATCHRAASP</sequence>
<dbReference type="Pfam" id="PF18029">
    <property type="entry name" value="Glyoxalase_6"/>
    <property type="match status" value="1"/>
</dbReference>
<name>A0ABS5XTU5_9MICO</name>
<evidence type="ECO:0000313" key="2">
    <source>
        <dbReference type="EMBL" id="MBT8797951.1"/>
    </source>
</evidence>
<reference evidence="2 3" key="1">
    <citation type="submission" date="2021-03" db="EMBL/GenBank/DDBJ databases">
        <title>Microbacterium pauli sp. nov., isolated from microfiltered milk.</title>
        <authorList>
            <person name="Bellassi P."/>
            <person name="Fontana A."/>
            <person name="Callegari M.L."/>
            <person name="Lorenzo M."/>
            <person name="Cappa F."/>
        </authorList>
    </citation>
    <scope>NUCLEOTIDE SEQUENCE [LARGE SCALE GENOMIC DNA]</scope>
    <source>
        <strain evidence="2 3">DSM 18909</strain>
    </source>
</reference>
<dbReference type="SUPFAM" id="SSF54593">
    <property type="entry name" value="Glyoxalase/Bleomycin resistance protein/Dihydroxybiphenyl dioxygenase"/>
    <property type="match status" value="1"/>
</dbReference>
<dbReference type="Gene3D" id="3.10.180.10">
    <property type="entry name" value="2,3-Dihydroxybiphenyl 1,2-Dioxygenase, domain 1"/>
    <property type="match status" value="1"/>
</dbReference>
<accession>A0ABS5XTU5</accession>
<proteinExistence type="predicted"/>
<comment type="caution">
    <text evidence="2">The sequence shown here is derived from an EMBL/GenBank/DDBJ whole genome shotgun (WGS) entry which is preliminary data.</text>
</comment>